<accession>A0AAT9FNN6</accession>
<dbReference type="CDD" id="cd04302">
    <property type="entry name" value="HAD_5NT"/>
    <property type="match status" value="1"/>
</dbReference>
<dbReference type="PANTHER" id="PTHR43434">
    <property type="entry name" value="PHOSPHOGLYCOLATE PHOSPHATASE"/>
    <property type="match status" value="1"/>
</dbReference>
<dbReference type="GO" id="GO:0005829">
    <property type="term" value="C:cytosol"/>
    <property type="evidence" value="ECO:0007669"/>
    <property type="project" value="TreeGrafter"/>
</dbReference>
<dbReference type="InterPro" id="IPR023198">
    <property type="entry name" value="PGP-like_dom2"/>
</dbReference>
<dbReference type="Pfam" id="PF13419">
    <property type="entry name" value="HAD_2"/>
    <property type="match status" value="1"/>
</dbReference>
<dbReference type="FunFam" id="3.40.50.1000:FF:000022">
    <property type="entry name" value="Phosphoglycolate phosphatase"/>
    <property type="match status" value="1"/>
</dbReference>
<name>A0AAT9FNN6_9BACT</name>
<dbReference type="PANTHER" id="PTHR43434:SF20">
    <property type="entry name" value="5'-NUCLEOTIDASE"/>
    <property type="match status" value="1"/>
</dbReference>
<dbReference type="AlphaFoldDB" id="A0AAT9FNN6"/>
<dbReference type="InterPro" id="IPR050155">
    <property type="entry name" value="HAD-like_hydrolase_sf"/>
</dbReference>
<reference evidence="1" key="1">
    <citation type="submission" date="2024-07" db="EMBL/GenBank/DDBJ databases">
        <title>Complete genome sequence of Verrucomicrobiaceae bacterium NT6N.</title>
        <authorList>
            <person name="Huang C."/>
            <person name="Takami H."/>
            <person name="Hamasaki K."/>
        </authorList>
    </citation>
    <scope>NUCLEOTIDE SEQUENCE</scope>
    <source>
        <strain evidence="1">NT6N</strain>
    </source>
</reference>
<evidence type="ECO:0000313" key="1">
    <source>
        <dbReference type="EMBL" id="BDS07630.1"/>
    </source>
</evidence>
<proteinExistence type="predicted"/>
<dbReference type="Gene3D" id="1.10.150.240">
    <property type="entry name" value="Putative phosphatase, domain 2"/>
    <property type="match status" value="1"/>
</dbReference>
<dbReference type="Gene3D" id="3.40.50.1000">
    <property type="entry name" value="HAD superfamily/HAD-like"/>
    <property type="match status" value="1"/>
</dbReference>
<dbReference type="InterPro" id="IPR023214">
    <property type="entry name" value="HAD_sf"/>
</dbReference>
<dbReference type="GO" id="GO:0016787">
    <property type="term" value="F:hydrolase activity"/>
    <property type="evidence" value="ECO:0007669"/>
    <property type="project" value="UniProtKB-KW"/>
</dbReference>
<sequence>MHILLDLDGTLTDPKVGILTSLQHALKELGEPVPHIDELDWCIGPPLKDALLTMFGEKQPEKVNEGVRHFRERFGDVGLFENEVYPEIPEILTAMRKDGHVLHIATSKPEVFAQRILDHFKLTSHFTSINGSELDGTRGDKGELIAHILATQSIASDDAVMIGDRKHDIIGAGKNAVTGIGVLWGYGSQEELEIAGAKMCADSPRNLLQCLQVIC</sequence>
<dbReference type="GO" id="GO:0004713">
    <property type="term" value="F:protein tyrosine kinase activity"/>
    <property type="evidence" value="ECO:0007669"/>
    <property type="project" value="TreeGrafter"/>
</dbReference>
<gene>
    <name evidence="1" type="ORF">NT6N_26700</name>
</gene>
<dbReference type="KEGG" id="osu:NT6N_26700"/>
<dbReference type="SUPFAM" id="SSF56784">
    <property type="entry name" value="HAD-like"/>
    <property type="match status" value="1"/>
</dbReference>
<keyword evidence="1" id="KW-0378">Hydrolase</keyword>
<dbReference type="InterPro" id="IPR036412">
    <property type="entry name" value="HAD-like_sf"/>
</dbReference>
<organism evidence="1">
    <name type="scientific">Oceaniferula spumae</name>
    <dbReference type="NCBI Taxonomy" id="2979115"/>
    <lineage>
        <taxon>Bacteria</taxon>
        <taxon>Pseudomonadati</taxon>
        <taxon>Verrucomicrobiota</taxon>
        <taxon>Verrucomicrobiia</taxon>
        <taxon>Verrucomicrobiales</taxon>
        <taxon>Verrucomicrobiaceae</taxon>
        <taxon>Oceaniferula</taxon>
    </lineage>
</organism>
<dbReference type="InterPro" id="IPR041492">
    <property type="entry name" value="HAD_2"/>
</dbReference>
<dbReference type="EMBL" id="AP026866">
    <property type="protein sequence ID" value="BDS07630.1"/>
    <property type="molecule type" value="Genomic_DNA"/>
</dbReference>
<protein>
    <submittedName>
        <fullName evidence="1">Hydrolase</fullName>
    </submittedName>
</protein>